<protein>
    <recommendedName>
        <fullName evidence="3">Permuted papain-like amidase enzyme, YaeF/YiiX, C92 family</fullName>
    </recommendedName>
</protein>
<dbReference type="Proteomes" id="UP000439983">
    <property type="component" value="Unassembled WGS sequence"/>
</dbReference>
<keyword evidence="2" id="KW-1185">Reference proteome</keyword>
<dbReference type="OrthoDB" id="7843671at2"/>
<dbReference type="InterPro" id="IPR038765">
    <property type="entry name" value="Papain-like_cys_pep_sf"/>
</dbReference>
<name>A0A6N7LM04_SINTE</name>
<dbReference type="InterPro" id="IPR024453">
    <property type="entry name" value="Peptidase_C92"/>
</dbReference>
<comment type="caution">
    <text evidence="1">The sequence shown here is derived from an EMBL/GenBank/DDBJ whole genome shotgun (WGS) entry which is preliminary data.</text>
</comment>
<reference evidence="1 2" key="1">
    <citation type="journal article" date="2013" name="Genome Biol.">
        <title>Comparative genomics of the core and accessory genomes of 48 Sinorhizobium strains comprising five genospecies.</title>
        <authorList>
            <person name="Sugawara M."/>
            <person name="Epstein B."/>
            <person name="Badgley B.D."/>
            <person name="Unno T."/>
            <person name="Xu L."/>
            <person name="Reese J."/>
            <person name="Gyaneshwar P."/>
            <person name="Denny R."/>
            <person name="Mudge J."/>
            <person name="Bharti A.K."/>
            <person name="Farmer A.D."/>
            <person name="May G.D."/>
            <person name="Woodward J.E."/>
            <person name="Medigue C."/>
            <person name="Vallenet D."/>
            <person name="Lajus A."/>
            <person name="Rouy Z."/>
            <person name="Martinez-Vaz B."/>
            <person name="Tiffin P."/>
            <person name="Young N.D."/>
            <person name="Sadowsky M.J."/>
        </authorList>
    </citation>
    <scope>NUCLEOTIDE SEQUENCE [LARGE SCALE GENOMIC DNA]</scope>
    <source>
        <strain evidence="1 2">USDA4894</strain>
    </source>
</reference>
<dbReference type="Gene3D" id="3.90.1720.10">
    <property type="entry name" value="endopeptidase domain like (from Nostoc punctiforme)"/>
    <property type="match status" value="1"/>
</dbReference>
<organism evidence="1 2">
    <name type="scientific">Sinorhizobium terangae</name>
    <dbReference type="NCBI Taxonomy" id="110322"/>
    <lineage>
        <taxon>Bacteria</taxon>
        <taxon>Pseudomonadati</taxon>
        <taxon>Pseudomonadota</taxon>
        <taxon>Alphaproteobacteria</taxon>
        <taxon>Hyphomicrobiales</taxon>
        <taxon>Rhizobiaceae</taxon>
        <taxon>Sinorhizobium/Ensifer group</taxon>
        <taxon>Sinorhizobium</taxon>
    </lineage>
</organism>
<sequence length="447" mass="50042">MPAATSMRLSMASNDFTRRRETVKAHKSATAMKRINDTVLKSGDIILTTSTEAVSKAIRIATRSDISHAMVCVEGHSVIDATAEGVQARNTQRLFYEDGCSIYILRLRKGFTNAQLNAVITFMRAQIGTQYSTKEAAQTALGGTRRPSRKQFCSRLVAQAFSHAGIELVGNVNFCSPADLKESPLLMAIGNPAIEVPAEEKARWDKHVDSTEIMRKAINDVFAGARAKNKDIQTFDDVHRHLVENPEDDDAFCALLERSGYLMLWQIELEKNPWQYDVALMNGHNSEEVEAYCRMTLRDQESGPHRYIVNRGAYRLFSRQFGFRFFHAMAELYQHLASLHAQRIKTATAWLTMRGHPLPARPPELVPHTPEWFASLEQWDPPQAMMTRVVIDAVGRSDVCSGCGDDPASDYVLEESQRPLGGPSTLRLCSDCLGIRRSAGEYYVPLT</sequence>
<dbReference type="AlphaFoldDB" id="A0A6N7LM04"/>
<accession>A0A6N7LM04</accession>
<proteinExistence type="predicted"/>
<dbReference type="EMBL" id="WITC01000126">
    <property type="protein sequence ID" value="MQX18901.1"/>
    <property type="molecule type" value="Genomic_DNA"/>
</dbReference>
<gene>
    <name evidence="1" type="ORF">GHK62_30450</name>
</gene>
<dbReference type="SUPFAM" id="SSF54001">
    <property type="entry name" value="Cysteine proteinases"/>
    <property type="match status" value="1"/>
</dbReference>
<evidence type="ECO:0000313" key="1">
    <source>
        <dbReference type="EMBL" id="MQX18901.1"/>
    </source>
</evidence>
<evidence type="ECO:0008006" key="3">
    <source>
        <dbReference type="Google" id="ProtNLM"/>
    </source>
</evidence>
<dbReference type="Pfam" id="PF05708">
    <property type="entry name" value="Peptidase_C92"/>
    <property type="match status" value="1"/>
</dbReference>
<evidence type="ECO:0000313" key="2">
    <source>
        <dbReference type="Proteomes" id="UP000439983"/>
    </source>
</evidence>